<organism evidence="1 2">
    <name type="scientific">Paramarasmius palmivorus</name>
    <dbReference type="NCBI Taxonomy" id="297713"/>
    <lineage>
        <taxon>Eukaryota</taxon>
        <taxon>Fungi</taxon>
        <taxon>Dikarya</taxon>
        <taxon>Basidiomycota</taxon>
        <taxon>Agaricomycotina</taxon>
        <taxon>Agaricomycetes</taxon>
        <taxon>Agaricomycetidae</taxon>
        <taxon>Agaricales</taxon>
        <taxon>Marasmiineae</taxon>
        <taxon>Marasmiaceae</taxon>
        <taxon>Paramarasmius</taxon>
    </lineage>
</organism>
<dbReference type="AlphaFoldDB" id="A0AAW0D2I4"/>
<dbReference type="EMBL" id="JAYKXP010000023">
    <property type="protein sequence ID" value="KAK7045860.1"/>
    <property type="molecule type" value="Genomic_DNA"/>
</dbReference>
<evidence type="ECO:0000313" key="2">
    <source>
        <dbReference type="Proteomes" id="UP001383192"/>
    </source>
</evidence>
<accession>A0AAW0D2I4</accession>
<keyword evidence="2" id="KW-1185">Reference proteome</keyword>
<protein>
    <submittedName>
        <fullName evidence="1">Uncharacterized protein</fullName>
    </submittedName>
</protein>
<reference evidence="1 2" key="1">
    <citation type="submission" date="2024-01" db="EMBL/GenBank/DDBJ databases">
        <title>A draft genome for a cacao thread blight-causing isolate of Paramarasmius palmivorus.</title>
        <authorList>
            <person name="Baruah I.K."/>
            <person name="Bukari Y."/>
            <person name="Amoako-Attah I."/>
            <person name="Meinhardt L.W."/>
            <person name="Bailey B.A."/>
            <person name="Cohen S.P."/>
        </authorList>
    </citation>
    <scope>NUCLEOTIDE SEQUENCE [LARGE SCALE GENOMIC DNA]</scope>
    <source>
        <strain evidence="1 2">GH-12</strain>
    </source>
</reference>
<proteinExistence type="predicted"/>
<dbReference type="Proteomes" id="UP001383192">
    <property type="component" value="Unassembled WGS sequence"/>
</dbReference>
<evidence type="ECO:0000313" key="1">
    <source>
        <dbReference type="EMBL" id="KAK7045860.1"/>
    </source>
</evidence>
<comment type="caution">
    <text evidence="1">The sequence shown here is derived from an EMBL/GenBank/DDBJ whole genome shotgun (WGS) entry which is preliminary data.</text>
</comment>
<gene>
    <name evidence="1" type="ORF">VNI00_007284</name>
</gene>
<name>A0AAW0D2I4_9AGAR</name>
<sequence length="175" mass="19717">MELDIPGISSYPTSTRRALKSFGKNLQQSQTIRPNRLETHLRPKCPKPLTPCRCVLATVQLLAIKIRHQWIETDKKPRSLPCLGYALIPPLSVIPLSLGSPTDTQQPTERTYTLRSTPMHDTRGRDYVTPTAFQTVNNVERLGLLYVSDHRLPTVSLTFDIEAPEANVRLCEAKT</sequence>